<organism evidence="1">
    <name type="scientific">Rheinheimera sp. BAL341</name>
    <dbReference type="NCBI Taxonomy" id="1708203"/>
    <lineage>
        <taxon>Bacteria</taxon>
        <taxon>Pseudomonadati</taxon>
        <taxon>Pseudomonadota</taxon>
        <taxon>Gammaproteobacteria</taxon>
        <taxon>Chromatiales</taxon>
        <taxon>Chromatiaceae</taxon>
        <taxon>Rheinheimera</taxon>
    </lineage>
</organism>
<protein>
    <submittedName>
        <fullName evidence="1">Uncharacterized protein</fullName>
    </submittedName>
</protein>
<dbReference type="AlphaFoldDB" id="A0A486XX82"/>
<gene>
    <name evidence="1" type="ORF">BAL341_3440</name>
</gene>
<name>A0A486XX82_9GAMM</name>
<sequence length="54" mass="6037">MAPNHLQLAHNECEVQLVNVWAAQAVPHEMVLNISNRVREVAPNSVIAWGNVEH</sequence>
<accession>A0A486XX82</accession>
<reference evidence="1" key="1">
    <citation type="submission" date="2019-04" db="EMBL/GenBank/DDBJ databases">
        <authorList>
            <person name="Brambilla D."/>
        </authorList>
    </citation>
    <scope>NUCLEOTIDE SEQUENCE</scope>
    <source>
        <strain evidence="1">BAL1</strain>
    </source>
</reference>
<evidence type="ECO:0000313" key="1">
    <source>
        <dbReference type="EMBL" id="VHO06419.1"/>
    </source>
</evidence>
<proteinExistence type="predicted"/>
<dbReference type="EMBL" id="CAAJGR010000033">
    <property type="protein sequence ID" value="VHO06419.1"/>
    <property type="molecule type" value="Genomic_DNA"/>
</dbReference>